<name>A0ABP9I3W5_9ACTN</name>
<keyword evidence="2" id="KW-1185">Reference proteome</keyword>
<accession>A0ABP9I3W5</accession>
<reference evidence="2" key="1">
    <citation type="journal article" date="2019" name="Int. J. Syst. Evol. Microbiol.">
        <title>The Global Catalogue of Microorganisms (GCM) 10K type strain sequencing project: providing services to taxonomists for standard genome sequencing and annotation.</title>
        <authorList>
            <consortium name="The Broad Institute Genomics Platform"/>
            <consortium name="The Broad Institute Genome Sequencing Center for Infectious Disease"/>
            <person name="Wu L."/>
            <person name="Ma J."/>
        </authorList>
    </citation>
    <scope>NUCLEOTIDE SEQUENCE [LARGE SCALE GENOMIC DNA]</scope>
    <source>
        <strain evidence="2">JCM 17986</strain>
    </source>
</reference>
<evidence type="ECO:0000313" key="2">
    <source>
        <dbReference type="Proteomes" id="UP001500466"/>
    </source>
</evidence>
<dbReference type="RefSeq" id="WP_345679455.1">
    <property type="nucleotide sequence ID" value="NZ_BAABHS010000031.1"/>
</dbReference>
<evidence type="ECO:0000313" key="1">
    <source>
        <dbReference type="EMBL" id="GAA4986313.1"/>
    </source>
</evidence>
<dbReference type="EMBL" id="BAABHS010000031">
    <property type="protein sequence ID" value="GAA4986313.1"/>
    <property type="molecule type" value="Genomic_DNA"/>
</dbReference>
<protein>
    <submittedName>
        <fullName evidence="1">Uncharacterized protein</fullName>
    </submittedName>
</protein>
<dbReference type="Proteomes" id="UP001500466">
    <property type="component" value="Unassembled WGS sequence"/>
</dbReference>
<sequence length="77" mass="7915">MQGNEIRGLAAAVAAVPTLEQPGVAWQLGHLQGTVVKLLNAAAGALDEGQGCVPVEVVVTGMREYVDLVAGTPPPRR</sequence>
<proteinExistence type="predicted"/>
<comment type="caution">
    <text evidence="1">The sequence shown here is derived from an EMBL/GenBank/DDBJ whole genome shotgun (WGS) entry which is preliminary data.</text>
</comment>
<organism evidence="1 2">
    <name type="scientific">Yinghuangia aomiensis</name>
    <dbReference type="NCBI Taxonomy" id="676205"/>
    <lineage>
        <taxon>Bacteria</taxon>
        <taxon>Bacillati</taxon>
        <taxon>Actinomycetota</taxon>
        <taxon>Actinomycetes</taxon>
        <taxon>Kitasatosporales</taxon>
        <taxon>Streptomycetaceae</taxon>
        <taxon>Yinghuangia</taxon>
    </lineage>
</organism>
<gene>
    <name evidence="1" type="ORF">GCM10023205_66110</name>
</gene>